<organism evidence="7 8">
    <name type="scientific">Neoroseomonas marina</name>
    <dbReference type="NCBI Taxonomy" id="1232220"/>
    <lineage>
        <taxon>Bacteria</taxon>
        <taxon>Pseudomonadati</taxon>
        <taxon>Pseudomonadota</taxon>
        <taxon>Alphaproteobacteria</taxon>
        <taxon>Acetobacterales</taxon>
        <taxon>Acetobacteraceae</taxon>
        <taxon>Neoroseomonas</taxon>
    </lineage>
</organism>
<dbReference type="GO" id="GO:0046872">
    <property type="term" value="F:metal ion binding"/>
    <property type="evidence" value="ECO:0007669"/>
    <property type="project" value="UniProtKB-KW"/>
</dbReference>
<sequence>MKWSGGGWDLEVLVNGYPGKVVPHGGLGWSTVVLLRGHGRIVVLDGGGYGLRKPLAAALKERGIRPGDVTDLLLSHAHHDHCVNWPMFREARIAIGRKELAWARGVAWGETSVPEHAVEALAHWPTLHLIDEGEEVLPGIVARLAPGHTPGHLIFLIAGDGQDCVLLQDAVKNRVELTTRQTDMTYDPAVSRATIDMVWEICRSRPGCLLIPGHDLPMVMENGVPRPIGQHRAAIRAWFGETLDDIASIDLAPGPTV</sequence>
<evidence type="ECO:0000259" key="6">
    <source>
        <dbReference type="SMART" id="SM00849"/>
    </source>
</evidence>
<dbReference type="SUPFAM" id="SSF56281">
    <property type="entry name" value="Metallo-hydrolase/oxidoreductase"/>
    <property type="match status" value="1"/>
</dbReference>
<dbReference type="PANTHER" id="PTHR42978:SF2">
    <property type="entry name" value="102 KBASES UNSTABLE REGION: FROM 1 TO 119443"/>
    <property type="match status" value="1"/>
</dbReference>
<dbReference type="RefSeq" id="WP_170053010.1">
    <property type="nucleotide sequence ID" value="NZ_JABBKX010000002.1"/>
</dbReference>
<dbReference type="PANTHER" id="PTHR42978">
    <property type="entry name" value="QUORUM-QUENCHING LACTONASE YTNP-RELATED-RELATED"/>
    <property type="match status" value="1"/>
</dbReference>
<evidence type="ECO:0000256" key="2">
    <source>
        <dbReference type="ARBA" id="ARBA00007749"/>
    </source>
</evidence>
<comment type="similarity">
    <text evidence="2">Belongs to the metallo-beta-lactamase superfamily.</text>
</comment>
<dbReference type="Pfam" id="PF00753">
    <property type="entry name" value="Lactamase_B"/>
    <property type="match status" value="1"/>
</dbReference>
<protein>
    <submittedName>
        <fullName evidence="7">MBL fold metallo-hydrolase</fullName>
    </submittedName>
</protein>
<evidence type="ECO:0000313" key="7">
    <source>
        <dbReference type="EMBL" id="NMJ40737.1"/>
    </source>
</evidence>
<dbReference type="InterPro" id="IPR001279">
    <property type="entry name" value="Metallo-B-lactamas"/>
</dbReference>
<dbReference type="InterPro" id="IPR051013">
    <property type="entry name" value="MBL_superfamily_lactonases"/>
</dbReference>
<keyword evidence="8" id="KW-1185">Reference proteome</keyword>
<name>A0A848EB16_9PROT</name>
<accession>A0A848EB16</accession>
<keyword evidence="4 7" id="KW-0378">Hydrolase</keyword>
<evidence type="ECO:0000256" key="1">
    <source>
        <dbReference type="ARBA" id="ARBA00001947"/>
    </source>
</evidence>
<gene>
    <name evidence="7" type="ORF">GWK16_05760</name>
</gene>
<reference evidence="7 8" key="1">
    <citation type="submission" date="2020-03" db="EMBL/GenBank/DDBJ databases">
        <authorList>
            <person name="Sun Q."/>
        </authorList>
    </citation>
    <scope>NUCLEOTIDE SEQUENCE [LARGE SCALE GENOMIC DNA]</scope>
    <source>
        <strain evidence="7 8">JC162</strain>
    </source>
</reference>
<dbReference type="Gene3D" id="3.60.15.10">
    <property type="entry name" value="Ribonuclease Z/Hydroxyacylglutathione hydrolase-like"/>
    <property type="match status" value="1"/>
</dbReference>
<dbReference type="Proteomes" id="UP000548582">
    <property type="component" value="Unassembled WGS sequence"/>
</dbReference>
<evidence type="ECO:0000256" key="5">
    <source>
        <dbReference type="ARBA" id="ARBA00022833"/>
    </source>
</evidence>
<dbReference type="InterPro" id="IPR036866">
    <property type="entry name" value="RibonucZ/Hydroxyglut_hydro"/>
</dbReference>
<keyword evidence="3" id="KW-0479">Metal-binding</keyword>
<proteinExistence type="inferred from homology"/>
<comment type="caution">
    <text evidence="7">The sequence shown here is derived from an EMBL/GenBank/DDBJ whole genome shotgun (WGS) entry which is preliminary data.</text>
</comment>
<keyword evidence="5" id="KW-0862">Zinc</keyword>
<evidence type="ECO:0000256" key="4">
    <source>
        <dbReference type="ARBA" id="ARBA00022801"/>
    </source>
</evidence>
<dbReference type="EMBL" id="JABBKX010000002">
    <property type="protein sequence ID" value="NMJ40737.1"/>
    <property type="molecule type" value="Genomic_DNA"/>
</dbReference>
<dbReference type="AlphaFoldDB" id="A0A848EB16"/>
<comment type="cofactor">
    <cofactor evidence="1">
        <name>Zn(2+)</name>
        <dbReference type="ChEBI" id="CHEBI:29105"/>
    </cofactor>
</comment>
<evidence type="ECO:0000313" key="8">
    <source>
        <dbReference type="Proteomes" id="UP000548582"/>
    </source>
</evidence>
<dbReference type="SMART" id="SM00849">
    <property type="entry name" value="Lactamase_B"/>
    <property type="match status" value="1"/>
</dbReference>
<dbReference type="GO" id="GO:0016787">
    <property type="term" value="F:hydrolase activity"/>
    <property type="evidence" value="ECO:0007669"/>
    <property type="project" value="UniProtKB-KW"/>
</dbReference>
<feature type="domain" description="Metallo-beta-lactamase" evidence="6">
    <location>
        <begin position="29"/>
        <end position="214"/>
    </location>
</feature>
<evidence type="ECO:0000256" key="3">
    <source>
        <dbReference type="ARBA" id="ARBA00022723"/>
    </source>
</evidence>